<gene>
    <name evidence="3" type="primary">LOC113208084</name>
</gene>
<feature type="compositionally biased region" description="Basic and acidic residues" evidence="1">
    <location>
        <begin position="148"/>
        <end position="163"/>
    </location>
</feature>
<sequence length="243" mass="27169">MDNIPRRNPSGAIELTHEENETMKKCVTTSIWTHSLPAMIVSSAFIRYLQHYKGVTLRFWANTGMIIGAGIVGRISALPGCLQEVVSKYPEGSLAKTIEEMKNKRQGLLQSDREVYEQPDDKSGIFEPYARPAPQAGPTTQSSGQTYDDLRRRNRDQYIDSRRTNRTSPATPSPQDQPPSSSMYSPASEPSSSLYSSLPEPSGSLYYDPPSPYMDSSPGVSPQEESKIRKRKRVNQYGDEIED</sequence>
<organism evidence="2 3">
    <name type="scientific">Frankliniella occidentalis</name>
    <name type="common">Western flower thrips</name>
    <name type="synonym">Euthrips occidentalis</name>
    <dbReference type="NCBI Taxonomy" id="133901"/>
    <lineage>
        <taxon>Eukaryota</taxon>
        <taxon>Metazoa</taxon>
        <taxon>Ecdysozoa</taxon>
        <taxon>Arthropoda</taxon>
        <taxon>Hexapoda</taxon>
        <taxon>Insecta</taxon>
        <taxon>Pterygota</taxon>
        <taxon>Neoptera</taxon>
        <taxon>Paraneoptera</taxon>
        <taxon>Thysanoptera</taxon>
        <taxon>Terebrantia</taxon>
        <taxon>Thripoidea</taxon>
        <taxon>Thripidae</taxon>
        <taxon>Frankliniella</taxon>
    </lineage>
</organism>
<feature type="region of interest" description="Disordered" evidence="1">
    <location>
        <begin position="109"/>
        <end position="243"/>
    </location>
</feature>
<name>A0A9C6WXI8_FRAOC</name>
<protein>
    <submittedName>
        <fullName evidence="3">Uncharacterized protein LOC113208084</fullName>
    </submittedName>
</protein>
<evidence type="ECO:0000313" key="2">
    <source>
        <dbReference type="Proteomes" id="UP000504606"/>
    </source>
</evidence>
<dbReference type="RefSeq" id="XP_052122135.1">
    <property type="nucleotide sequence ID" value="XM_052266175.1"/>
</dbReference>
<reference evidence="3" key="1">
    <citation type="submission" date="2025-08" db="UniProtKB">
        <authorList>
            <consortium name="RefSeq"/>
        </authorList>
    </citation>
    <scope>IDENTIFICATION</scope>
    <source>
        <tissue evidence="3">Whole organism</tissue>
    </source>
</reference>
<feature type="compositionally biased region" description="Polar residues" evidence="1">
    <location>
        <begin position="137"/>
        <end position="146"/>
    </location>
</feature>
<evidence type="ECO:0000256" key="1">
    <source>
        <dbReference type="SAM" id="MobiDB-lite"/>
    </source>
</evidence>
<dbReference type="KEGG" id="foc:113208084"/>
<dbReference type="Proteomes" id="UP000504606">
    <property type="component" value="Unplaced"/>
</dbReference>
<accession>A0A9C6WXI8</accession>
<feature type="compositionally biased region" description="Low complexity" evidence="1">
    <location>
        <begin position="178"/>
        <end position="218"/>
    </location>
</feature>
<dbReference type="GeneID" id="113208084"/>
<dbReference type="AlphaFoldDB" id="A0A9C6WXI8"/>
<feature type="compositionally biased region" description="Basic and acidic residues" evidence="1">
    <location>
        <begin position="111"/>
        <end position="124"/>
    </location>
</feature>
<keyword evidence="2" id="KW-1185">Reference proteome</keyword>
<dbReference type="OrthoDB" id="6513616at2759"/>
<evidence type="ECO:0000313" key="3">
    <source>
        <dbReference type="RefSeq" id="XP_052122135.1"/>
    </source>
</evidence>
<proteinExistence type="predicted"/>